<dbReference type="Proteomes" id="UP000005546">
    <property type="component" value="Unassembled WGS sequence"/>
</dbReference>
<keyword evidence="1" id="KW-0472">Membrane</keyword>
<dbReference type="HOGENOM" id="CLU_1000578_0_0_10"/>
<keyword evidence="1" id="KW-0812">Transmembrane</keyword>
<keyword evidence="3" id="KW-1185">Reference proteome</keyword>
<accession>F3QV47</accession>
<dbReference type="RefSeq" id="WP_008627777.1">
    <property type="nucleotide sequence ID" value="NZ_GL883865.1"/>
</dbReference>
<reference evidence="2 3" key="1">
    <citation type="submission" date="2011-02" db="EMBL/GenBank/DDBJ databases">
        <authorList>
            <person name="Weinstock G."/>
            <person name="Sodergren E."/>
            <person name="Clifton S."/>
            <person name="Fulton L."/>
            <person name="Fulton B."/>
            <person name="Courtney L."/>
            <person name="Fronick C."/>
            <person name="Harrison M."/>
            <person name="Strong C."/>
            <person name="Farmer C."/>
            <person name="Delahaunty K."/>
            <person name="Markovic C."/>
            <person name="Hall O."/>
            <person name="Minx P."/>
            <person name="Tomlinson C."/>
            <person name="Mitreva M."/>
            <person name="Hou S."/>
            <person name="Chen J."/>
            <person name="Wollam A."/>
            <person name="Pepin K.H."/>
            <person name="Johnson M."/>
            <person name="Bhonagiri V."/>
            <person name="Zhang X."/>
            <person name="Suruliraj S."/>
            <person name="Warren W."/>
            <person name="Chinwalla A."/>
            <person name="Mardis E.R."/>
            <person name="Wilson R.K."/>
        </authorList>
    </citation>
    <scope>NUCLEOTIDE SEQUENCE [LARGE SCALE GENOMIC DNA]</scope>
    <source>
        <strain evidence="2 3">YIT 11841</strain>
    </source>
</reference>
<protein>
    <submittedName>
        <fullName evidence="2">Conserved domain protein</fullName>
    </submittedName>
</protein>
<dbReference type="AlphaFoldDB" id="F3QV47"/>
<organism evidence="2 3">
    <name type="scientific">Paraprevotella xylaniphila YIT 11841</name>
    <dbReference type="NCBI Taxonomy" id="762982"/>
    <lineage>
        <taxon>Bacteria</taxon>
        <taxon>Pseudomonadati</taxon>
        <taxon>Bacteroidota</taxon>
        <taxon>Bacteroidia</taxon>
        <taxon>Bacteroidales</taxon>
        <taxon>Prevotellaceae</taxon>
        <taxon>Paraprevotella</taxon>
    </lineage>
</organism>
<comment type="caution">
    <text evidence="2">The sequence shown here is derived from an EMBL/GenBank/DDBJ whole genome shotgun (WGS) entry which is preliminary data.</text>
</comment>
<dbReference type="STRING" id="762982.HMPREF9442_02072"/>
<keyword evidence="1" id="KW-1133">Transmembrane helix</keyword>
<feature type="transmembrane region" description="Helical" evidence="1">
    <location>
        <begin position="249"/>
        <end position="268"/>
    </location>
</feature>
<proteinExistence type="predicted"/>
<name>F3QV47_9BACT</name>
<sequence>MTEITGKRAQQEREKRLREQDAAIRSKINALSYDANQVEENFSIIETLLSENKRNKKVGFDRISIEVYKSKVLKNIAELENDMMTLATLDSSKASTISSYYEDKIKNWRERLKKLEPQIRNILLTGVDDKDALDNLSFWNRITGTIKNIEESNKGSEQSQKEFKIINRVTFSKDPDELTQTLLNFSNVINGEISAFDFIGNEHRFSEAREKFANGVLLLKSIEPTNKTIPYFEELQQKWEDKRKFHIKLRIYIVIGILALSLLFYILYELGFLEFLKE</sequence>
<evidence type="ECO:0000313" key="3">
    <source>
        <dbReference type="Proteomes" id="UP000005546"/>
    </source>
</evidence>
<evidence type="ECO:0000313" key="2">
    <source>
        <dbReference type="EMBL" id="EGG52628.1"/>
    </source>
</evidence>
<evidence type="ECO:0000256" key="1">
    <source>
        <dbReference type="SAM" id="Phobius"/>
    </source>
</evidence>
<dbReference type="EMBL" id="AFBR01000065">
    <property type="protein sequence ID" value="EGG52628.1"/>
    <property type="molecule type" value="Genomic_DNA"/>
</dbReference>
<gene>
    <name evidence="2" type="ORF">HMPREF9442_02072</name>
</gene>